<feature type="domain" description="BZIP" evidence="4">
    <location>
        <begin position="244"/>
        <end position="288"/>
    </location>
</feature>
<dbReference type="CDD" id="cd14707">
    <property type="entry name" value="bZIP_plant_BZIP46"/>
    <property type="match status" value="1"/>
</dbReference>
<dbReference type="InterPro" id="IPR043452">
    <property type="entry name" value="BZIP46-like"/>
</dbReference>
<dbReference type="SUPFAM" id="SSF57959">
    <property type="entry name" value="Leucine zipper domain"/>
    <property type="match status" value="1"/>
</dbReference>
<dbReference type="InterPro" id="IPR046347">
    <property type="entry name" value="bZIP_sf"/>
</dbReference>
<comment type="caution">
    <text evidence="5">The sequence shown here is derived from an EMBL/GenBank/DDBJ whole genome shotgun (WGS) entry which is preliminary data.</text>
</comment>
<accession>A0ABQ9LGL8</accession>
<evidence type="ECO:0000313" key="6">
    <source>
        <dbReference type="Proteomes" id="UP001174677"/>
    </source>
</evidence>
<keyword evidence="3" id="KW-0539">Nucleus</keyword>
<evidence type="ECO:0000313" key="5">
    <source>
        <dbReference type="EMBL" id="KAJ9167066.1"/>
    </source>
</evidence>
<protein>
    <recommendedName>
        <fullName evidence="4">BZIP domain-containing protein</fullName>
    </recommendedName>
</protein>
<keyword evidence="2" id="KW-0238">DNA-binding</keyword>
<dbReference type="EMBL" id="JARPOI010000012">
    <property type="protein sequence ID" value="KAJ9167066.1"/>
    <property type="molecule type" value="Genomic_DNA"/>
</dbReference>
<dbReference type="Gene3D" id="1.20.5.170">
    <property type="match status" value="1"/>
</dbReference>
<dbReference type="InterPro" id="IPR004827">
    <property type="entry name" value="bZIP"/>
</dbReference>
<name>A0ABQ9LGL8_HEVBR</name>
<gene>
    <name evidence="5" type="ORF">P3X46_021745</name>
</gene>
<organism evidence="5 6">
    <name type="scientific">Hevea brasiliensis</name>
    <name type="common">Para rubber tree</name>
    <name type="synonym">Siphonia brasiliensis</name>
    <dbReference type="NCBI Taxonomy" id="3981"/>
    <lineage>
        <taxon>Eukaryota</taxon>
        <taxon>Viridiplantae</taxon>
        <taxon>Streptophyta</taxon>
        <taxon>Embryophyta</taxon>
        <taxon>Tracheophyta</taxon>
        <taxon>Spermatophyta</taxon>
        <taxon>Magnoliopsida</taxon>
        <taxon>eudicotyledons</taxon>
        <taxon>Gunneridae</taxon>
        <taxon>Pentapetalae</taxon>
        <taxon>rosids</taxon>
        <taxon>fabids</taxon>
        <taxon>Malpighiales</taxon>
        <taxon>Euphorbiaceae</taxon>
        <taxon>Crotonoideae</taxon>
        <taxon>Micrandreae</taxon>
        <taxon>Hevea</taxon>
    </lineage>
</organism>
<evidence type="ECO:0000256" key="1">
    <source>
        <dbReference type="ARBA" id="ARBA00004123"/>
    </source>
</evidence>
<sequence>MVSPNRAQEDQFPNLARQGSLYNLTFDQLGHVGKPLNAMKLDELLKNVISLEEGQLLHNVNHSSSSSSSSSVSASVPFFLGNFDLNGRLTEKTVDEDVWKDIVHQEHVNAKEKESRIQQQIGETTLEDFLVRTGVINIENQNALNPQPIMAIDPMVVVSQQADWLQLQMAAVQRQQQQQMTVLDSNFQVSEPSVFENPVIDVGYSENQLGMTMQAPAMSATSSESQAAAEKKRRYSNEMMEKTIERRQKRMIKNRESAARSRARKQAYTNKLEHEVFHLRKANAWLKKLKEVEMLLSTDSTPFPRYQLRRTSSAPF</sequence>
<evidence type="ECO:0000259" key="4">
    <source>
        <dbReference type="PROSITE" id="PS50217"/>
    </source>
</evidence>
<dbReference type="SMART" id="SM00338">
    <property type="entry name" value="BRLZ"/>
    <property type="match status" value="1"/>
</dbReference>
<dbReference type="Pfam" id="PF00170">
    <property type="entry name" value="bZIP_1"/>
    <property type="match status" value="1"/>
</dbReference>
<dbReference type="Proteomes" id="UP001174677">
    <property type="component" value="Chromosome 12"/>
</dbReference>
<proteinExistence type="predicted"/>
<evidence type="ECO:0000256" key="3">
    <source>
        <dbReference type="ARBA" id="ARBA00023242"/>
    </source>
</evidence>
<reference evidence="5 6" key="1">
    <citation type="journal article" date="2023" name="Plant Biotechnol. J.">
        <title>Chromosome-level wild Hevea brasiliensis genome provides new tools for genomic-assisted breeding and valuable loci to elevate rubber yield.</title>
        <authorList>
            <person name="Cheng H."/>
            <person name="Song X."/>
            <person name="Hu Y."/>
            <person name="Wu T."/>
            <person name="Yang Q."/>
            <person name="An Z."/>
            <person name="Feng S."/>
            <person name="Deng Z."/>
            <person name="Wu W."/>
            <person name="Zeng X."/>
            <person name="Tu M."/>
            <person name="Wang X."/>
            <person name="Huang H."/>
        </authorList>
    </citation>
    <scope>NUCLEOTIDE SEQUENCE [LARGE SCALE GENOMIC DNA]</scope>
    <source>
        <strain evidence="5">MT/VB/25A 57/8</strain>
    </source>
</reference>
<comment type="subcellular location">
    <subcellularLocation>
        <location evidence="1">Nucleus</location>
    </subcellularLocation>
</comment>
<dbReference type="PANTHER" id="PTHR22952:SF404">
    <property type="entry name" value="BZIP DOMAIN-CONTAINING PROTEIN"/>
    <property type="match status" value="1"/>
</dbReference>
<dbReference type="PROSITE" id="PS00036">
    <property type="entry name" value="BZIP_BASIC"/>
    <property type="match status" value="1"/>
</dbReference>
<dbReference type="PROSITE" id="PS50217">
    <property type="entry name" value="BZIP"/>
    <property type="match status" value="1"/>
</dbReference>
<dbReference type="PANTHER" id="PTHR22952">
    <property type="entry name" value="CAMP-RESPONSE ELEMENT BINDING PROTEIN-RELATED"/>
    <property type="match status" value="1"/>
</dbReference>
<keyword evidence="6" id="KW-1185">Reference proteome</keyword>
<evidence type="ECO:0000256" key="2">
    <source>
        <dbReference type="ARBA" id="ARBA00023125"/>
    </source>
</evidence>